<dbReference type="InterPro" id="IPR017853">
    <property type="entry name" value="GH"/>
</dbReference>
<dbReference type="Gene3D" id="3.20.20.70">
    <property type="entry name" value="Aldolase class I"/>
    <property type="match status" value="1"/>
</dbReference>
<protein>
    <recommendedName>
        <fullName evidence="1">Glycoside-hydrolase family GH114 TIM-barrel domain-containing protein</fullName>
    </recommendedName>
</protein>
<evidence type="ECO:0000259" key="1">
    <source>
        <dbReference type="Pfam" id="PF03537"/>
    </source>
</evidence>
<dbReference type="EMBL" id="FPBX01000003">
    <property type="protein sequence ID" value="SFU39492.1"/>
    <property type="molecule type" value="Genomic_DNA"/>
</dbReference>
<dbReference type="InterPro" id="IPR004352">
    <property type="entry name" value="GH114_TIM-barrel"/>
</dbReference>
<name>A0A1I7FTF7_9BURK</name>
<dbReference type="SUPFAM" id="SSF51445">
    <property type="entry name" value="(Trans)glycosidases"/>
    <property type="match status" value="1"/>
</dbReference>
<evidence type="ECO:0000313" key="2">
    <source>
        <dbReference type="EMBL" id="SFU39492.1"/>
    </source>
</evidence>
<dbReference type="Gene3D" id="3.20.20.370">
    <property type="entry name" value="Glycoside hydrolase/deacetylase"/>
    <property type="match status" value="1"/>
</dbReference>
<dbReference type="PIRSF" id="PIRSF029570">
    <property type="entry name" value="UCP029570"/>
    <property type="match status" value="1"/>
</dbReference>
<evidence type="ECO:0000313" key="3">
    <source>
        <dbReference type="Proteomes" id="UP000183656"/>
    </source>
</evidence>
<gene>
    <name evidence="2" type="ORF">SAMN04489707_100336</name>
</gene>
<dbReference type="AlphaFoldDB" id="A0A1I7FTF7"/>
<organism evidence="2 3">
    <name type="scientific">Paenacidovorax caeni</name>
    <dbReference type="NCBI Taxonomy" id="343013"/>
    <lineage>
        <taxon>Bacteria</taxon>
        <taxon>Pseudomonadati</taxon>
        <taxon>Pseudomonadota</taxon>
        <taxon>Betaproteobacteria</taxon>
        <taxon>Burkholderiales</taxon>
        <taxon>Comamonadaceae</taxon>
        <taxon>Paenacidovorax</taxon>
    </lineage>
</organism>
<keyword evidence="3" id="KW-1185">Reference proteome</keyword>
<dbReference type="PANTHER" id="PTHR35882">
    <property type="entry name" value="PELA"/>
    <property type="match status" value="1"/>
</dbReference>
<dbReference type="RefSeq" id="WP_233494970.1">
    <property type="nucleotide sequence ID" value="NZ_CYIG01000001.1"/>
</dbReference>
<dbReference type="InterPro" id="IPR016925">
    <property type="entry name" value="UCP029570"/>
</dbReference>
<reference evidence="2 3" key="1">
    <citation type="submission" date="2016-10" db="EMBL/GenBank/DDBJ databases">
        <authorList>
            <person name="de Groot N.N."/>
        </authorList>
    </citation>
    <scope>NUCLEOTIDE SEQUENCE [LARGE SCALE GENOMIC DNA]</scope>
    <source>
        <strain evidence="2 3">R-24608</strain>
    </source>
</reference>
<proteinExistence type="predicted"/>
<dbReference type="STRING" id="343013.SAMN04489707_100336"/>
<feature type="domain" description="Glycoside-hydrolase family GH114 TIM-barrel" evidence="1">
    <location>
        <begin position="54"/>
        <end position="279"/>
    </location>
</feature>
<dbReference type="Proteomes" id="UP000183656">
    <property type="component" value="Unassembled WGS sequence"/>
</dbReference>
<dbReference type="Pfam" id="PF03537">
    <property type="entry name" value="Glyco_hydro_114"/>
    <property type="match status" value="1"/>
</dbReference>
<sequence>MTTLAMARHLGLRLGRGLVRLLACGLLPTALHAATPAVALYYGNALPLSDFRAFDIVVVEPDHAAHPTGNARAQLAPTRFYAYVSVTEVLPARAHYAEIPPAWKFARNKDWQSDVIDQSVADWPDFFASRVVAPLWERGYRGFFLDTMDSYRLAAQFDEQAQQDGLVRVIETLHQRFPGIRLILNRGFDIVPRVRDKIEMVAAESLYRGWNARTQRYEDVTPQDRAWLQAQLRTIQQRDGLPVLAIDYAPPHDRALARATAARIAADGFIPWVSDAALSTIGIGSIEPVPRRVLVVYNGAETPSLNYSLAHRFLQMPLNHLGYVVDFADIREGAPPAVGRDRYAGVVTWFTGYVPEDRVAPLARWLQARLDEQMPLLVLGDFGFLLTQSLSERLGIQPVRANGPQRIVHTSPLLGFEADPEPLDGPRFVWNAPQAPSDGAQPLVELRNERDQAFLGGALMPWGGFLANPFVTAEVPGTEFSHWVADPFALLQRSLRLPALPVPDATTENGRRMLFAHVDGDGFASRAELAGSPLAADVMRREIIEKYRIPHAISVIEAETAPHGLYPELSPQLEEVARKIFQLPHVEIASHTFSHPFLWDTKVRHGVFGDKSEAAEGLHVPGYTMDLRREIVGSSQYINERLAPPDKKVRILLWSGDTAPNAEALEITERAGLLNMNGGDTSITDNVPTLTEVGPLGITKNGFLQVYAPITNENIYTSLWKGPFYGYQRVLQTFALTESPRRLKPVDIYYHTYSASKRAGLNALHKVYSWAVAQPLHPVFPSEYIYKVQDWHGMAIARDGAGWRIRGNGALRTVRLPAALGTPLPATSQGVAGWREGPEGSYVHLTGGDAWLRSGTAAQPAARPSLYEANARLTAWQAEGTSVRFSLQGHAPLEFSLRDAGACQVRADGRALSPLSSSRASGPAARAYRLSHAAADIQVQCPAR</sequence>
<dbReference type="CDD" id="cd10922">
    <property type="entry name" value="CE4_PelA_like_C"/>
    <property type="match status" value="1"/>
</dbReference>
<dbReference type="InterPro" id="IPR013785">
    <property type="entry name" value="Aldolase_TIM"/>
</dbReference>
<dbReference type="PANTHER" id="PTHR35882:SF2">
    <property type="entry name" value="PELA"/>
    <property type="match status" value="1"/>
</dbReference>
<accession>A0A1I7FTF7</accession>